<dbReference type="InterPro" id="IPR003959">
    <property type="entry name" value="ATPase_AAA_core"/>
</dbReference>
<dbReference type="Gene3D" id="3.40.50.300">
    <property type="entry name" value="P-loop containing nucleotide triphosphate hydrolases"/>
    <property type="match status" value="1"/>
</dbReference>
<feature type="domain" description="AAA+ ATPase" evidence="1">
    <location>
        <begin position="32"/>
        <end position="451"/>
    </location>
</feature>
<dbReference type="Proteomes" id="UP001202867">
    <property type="component" value="Unassembled WGS sequence"/>
</dbReference>
<dbReference type="Pfam" id="PF13304">
    <property type="entry name" value="AAA_21"/>
    <property type="match status" value="1"/>
</dbReference>
<dbReference type="SUPFAM" id="SSF52540">
    <property type="entry name" value="P-loop containing nucleoside triphosphate hydrolases"/>
    <property type="match status" value="1"/>
</dbReference>
<evidence type="ECO:0000313" key="2">
    <source>
        <dbReference type="EMBL" id="MCK0207529.1"/>
    </source>
</evidence>
<protein>
    <submittedName>
        <fullName evidence="2">AAA family ATPase</fullName>
    </submittedName>
</protein>
<sequence>MTESPNAHNRLINFKVIGLFGEFTYEIPINTQRHVTAIIAPNGAGKTICLRLIHGLFGAKWSIFSETDFSEINYVFSNGYKVLIKKSDLGPSEDENSGSGPFTIFVISAAGTLEGKWSPRANDQRRPFPLERYLPFVTRLGGNRWRHDHSGDVFSTNDLLEIYGDVFPDNVKDNFYGKRDEAVSRIIGSVDCRLIETQRLLILRDQVGDRAYYGSTKPISTLAITQKAQKLKDIIAQEISRYATLSQLLDRSFPRRVIQSGNFLTPEQLQVALEALDEKRAALTDAGILDVESEATVEIPSGTVDSAIARVLSVYIDDTRDKLASLDAILAKVRLFKSLIDERFSPKEVRISKKSGVDVIFHGDIVPLGGLSSGEQHQLVLFFELLFEIGGNSLILIDEPELSLHVSWQKKFIADLMQIIKVNSFDVILATHSPQLIGRWSDLVIELGPVDDAE</sequence>
<dbReference type="PANTHER" id="PTHR43581">
    <property type="entry name" value="ATP/GTP PHOSPHATASE"/>
    <property type="match status" value="1"/>
</dbReference>
<dbReference type="InterPro" id="IPR051396">
    <property type="entry name" value="Bact_Antivir_Def_Nuclease"/>
</dbReference>
<name>A0ABT0DK27_9HYPH</name>
<proteinExistence type="predicted"/>
<dbReference type="InterPro" id="IPR027417">
    <property type="entry name" value="P-loop_NTPase"/>
</dbReference>
<dbReference type="EMBL" id="JALKCG010000001">
    <property type="protein sequence ID" value="MCK0207529.1"/>
    <property type="molecule type" value="Genomic_DNA"/>
</dbReference>
<comment type="caution">
    <text evidence="2">The sequence shown here is derived from an EMBL/GenBank/DDBJ whole genome shotgun (WGS) entry which is preliminary data.</text>
</comment>
<accession>A0ABT0DK27</accession>
<dbReference type="RefSeq" id="WP_247199466.1">
    <property type="nucleotide sequence ID" value="NZ_JALKCG010000001.1"/>
</dbReference>
<dbReference type="PANTHER" id="PTHR43581:SF2">
    <property type="entry name" value="EXCINUCLEASE ATPASE SUBUNIT"/>
    <property type="match status" value="1"/>
</dbReference>
<evidence type="ECO:0000259" key="1">
    <source>
        <dbReference type="SMART" id="SM00382"/>
    </source>
</evidence>
<keyword evidence="3" id="KW-1185">Reference proteome</keyword>
<evidence type="ECO:0000313" key="3">
    <source>
        <dbReference type="Proteomes" id="UP001202867"/>
    </source>
</evidence>
<reference evidence="2 3" key="1">
    <citation type="submission" date="2022-04" db="EMBL/GenBank/DDBJ databases">
        <authorList>
            <person name="Grouzdev D.S."/>
            <person name="Pantiukh K.S."/>
            <person name="Krutkina M.S."/>
        </authorList>
    </citation>
    <scope>NUCLEOTIDE SEQUENCE [LARGE SCALE GENOMIC DNA]</scope>
    <source>
        <strain evidence="2 3">Jip08</strain>
    </source>
</reference>
<dbReference type="SMART" id="SM00382">
    <property type="entry name" value="AAA"/>
    <property type="match status" value="1"/>
</dbReference>
<reference evidence="3" key="2">
    <citation type="submission" date="2023-07" db="EMBL/GenBank/DDBJ databases">
        <title>Ancylobacter moscoviensis sp. nov., facultatively methylotrophic bacteria from activated sludge and the reclassification of Starkeya novella (Starkey 1934) Kelly et al. 2000 as Ancylobacter novellus comb. nov., Starkeya koreensis Im et al. 2006 as Ancylobacter koreensis comb.nov., Angulomicrobium tetraedrale Vasil'eva et al. 1986 as Ancylobacter tetraedralis comb. nov., Angulomicrobium amanitiforme Fritz et al. 2004 as Ancylobacter amanitiformis comb. nov. and Methylorhabdus multivorans Doronina et al. 1996 as Ancylobacter multivorans comb. nov. and emended description of the genus Ancylobacter.</title>
        <authorList>
            <person name="Doronina N."/>
            <person name="Chemodurova A."/>
            <person name="Grouzdev D."/>
            <person name="Koziaeva V."/>
            <person name="Shi W."/>
            <person name="Wu L."/>
            <person name="Kaparullina E."/>
        </authorList>
    </citation>
    <scope>NUCLEOTIDE SEQUENCE [LARGE SCALE GENOMIC DNA]</scope>
    <source>
        <strain evidence="3">Jip08</strain>
    </source>
</reference>
<organism evidence="2 3">
    <name type="scientific">Ancylobacter koreensis</name>
    <dbReference type="NCBI Taxonomy" id="266121"/>
    <lineage>
        <taxon>Bacteria</taxon>
        <taxon>Pseudomonadati</taxon>
        <taxon>Pseudomonadota</taxon>
        <taxon>Alphaproteobacteria</taxon>
        <taxon>Hyphomicrobiales</taxon>
        <taxon>Xanthobacteraceae</taxon>
        <taxon>Ancylobacter</taxon>
    </lineage>
</organism>
<dbReference type="InterPro" id="IPR003593">
    <property type="entry name" value="AAA+_ATPase"/>
</dbReference>
<gene>
    <name evidence="2" type="ORF">MWN33_05720</name>
</gene>